<evidence type="ECO:0000256" key="1">
    <source>
        <dbReference type="ARBA" id="ARBA00023125"/>
    </source>
</evidence>
<dbReference type="FunFam" id="1.10.150.20:FF:000003">
    <property type="entry name" value="DNA polymerase I"/>
    <property type="match status" value="1"/>
</dbReference>
<comment type="caution">
    <text evidence="3">The sequence shown here is derived from an EMBL/GenBank/DDBJ whole genome shotgun (WGS) entry which is preliminary data.</text>
</comment>
<dbReference type="Gene3D" id="1.10.150.20">
    <property type="entry name" value="5' to 3' exonuclease, C-terminal subdomain"/>
    <property type="match status" value="1"/>
</dbReference>
<dbReference type="EMBL" id="BARW01021523">
    <property type="protein sequence ID" value="GAI89305.1"/>
    <property type="molecule type" value="Genomic_DNA"/>
</dbReference>
<evidence type="ECO:0000259" key="2">
    <source>
        <dbReference type="Pfam" id="PF01367"/>
    </source>
</evidence>
<dbReference type="SMART" id="SM00279">
    <property type="entry name" value="HhH2"/>
    <property type="match status" value="1"/>
</dbReference>
<dbReference type="AlphaFoldDB" id="X1TNZ0"/>
<protein>
    <recommendedName>
        <fullName evidence="2">5'-3' exonuclease domain-containing protein</fullName>
    </recommendedName>
</protein>
<dbReference type="InterPro" id="IPR036279">
    <property type="entry name" value="5-3_exonuclease_C_sf"/>
</dbReference>
<feature type="domain" description="5'-3' exonuclease" evidence="2">
    <location>
        <begin position="1"/>
        <end position="86"/>
    </location>
</feature>
<reference evidence="3" key="1">
    <citation type="journal article" date="2014" name="Front. Microbiol.">
        <title>High frequency of phylogenetically diverse reductive dehalogenase-homologous genes in deep subseafloor sedimentary metagenomes.</title>
        <authorList>
            <person name="Kawai M."/>
            <person name="Futagami T."/>
            <person name="Toyoda A."/>
            <person name="Takaki Y."/>
            <person name="Nishi S."/>
            <person name="Hori S."/>
            <person name="Arai W."/>
            <person name="Tsubouchi T."/>
            <person name="Morono Y."/>
            <person name="Uchiyama I."/>
            <person name="Ito T."/>
            <person name="Fujiyama A."/>
            <person name="Inagaki F."/>
            <person name="Takami H."/>
        </authorList>
    </citation>
    <scope>NUCLEOTIDE SEQUENCE</scope>
    <source>
        <strain evidence="3">Expedition CK06-06</strain>
    </source>
</reference>
<dbReference type="GO" id="GO:0033567">
    <property type="term" value="P:DNA replication, Okazaki fragment processing"/>
    <property type="evidence" value="ECO:0007669"/>
    <property type="project" value="InterPro"/>
</dbReference>
<evidence type="ECO:0000313" key="3">
    <source>
        <dbReference type="EMBL" id="GAI89305.1"/>
    </source>
</evidence>
<dbReference type="InterPro" id="IPR038969">
    <property type="entry name" value="FEN"/>
</dbReference>
<proteinExistence type="predicted"/>
<dbReference type="SUPFAM" id="SSF47807">
    <property type="entry name" value="5' to 3' exonuclease, C-terminal subdomain"/>
    <property type="match status" value="1"/>
</dbReference>
<dbReference type="InterPro" id="IPR008918">
    <property type="entry name" value="HhH2"/>
</dbReference>
<keyword evidence="1" id="KW-0238">DNA-binding</keyword>
<sequence length="90" mass="10110">MALQGDTSDNVPGVPLIGEMNAVKLIQQYGSLDKLYKHADEVKGKRGENLRKFKEQAYLSKELVTINCEVPLKINYDSLELTEPDKTKLS</sequence>
<dbReference type="PANTHER" id="PTHR42646:SF2">
    <property type="entry name" value="5'-3' EXONUCLEASE FAMILY PROTEIN"/>
    <property type="match status" value="1"/>
</dbReference>
<dbReference type="InterPro" id="IPR020045">
    <property type="entry name" value="DNA_polI_H3TH"/>
</dbReference>
<dbReference type="CDD" id="cd09898">
    <property type="entry name" value="H3TH_53EXO"/>
    <property type="match status" value="1"/>
</dbReference>
<feature type="non-terminal residue" evidence="3">
    <location>
        <position position="90"/>
    </location>
</feature>
<accession>X1TNZ0</accession>
<name>X1TNZ0_9ZZZZ</name>
<dbReference type="GO" id="GO:0003677">
    <property type="term" value="F:DNA binding"/>
    <property type="evidence" value="ECO:0007669"/>
    <property type="project" value="UniProtKB-KW"/>
</dbReference>
<dbReference type="PANTHER" id="PTHR42646">
    <property type="entry name" value="FLAP ENDONUCLEASE XNI"/>
    <property type="match status" value="1"/>
</dbReference>
<dbReference type="GO" id="GO:0017108">
    <property type="term" value="F:5'-flap endonuclease activity"/>
    <property type="evidence" value="ECO:0007669"/>
    <property type="project" value="InterPro"/>
</dbReference>
<organism evidence="3">
    <name type="scientific">marine sediment metagenome</name>
    <dbReference type="NCBI Taxonomy" id="412755"/>
    <lineage>
        <taxon>unclassified sequences</taxon>
        <taxon>metagenomes</taxon>
        <taxon>ecological metagenomes</taxon>
    </lineage>
</organism>
<dbReference type="Pfam" id="PF01367">
    <property type="entry name" value="5_3_exonuc"/>
    <property type="match status" value="1"/>
</dbReference>
<gene>
    <name evidence="3" type="ORF">S12H4_36138</name>
</gene>